<name>A0ABV9LZH9_9ALTE</name>
<organism evidence="8 9">
    <name type="scientific">Glaciecola siphonariae</name>
    <dbReference type="NCBI Taxonomy" id="521012"/>
    <lineage>
        <taxon>Bacteria</taxon>
        <taxon>Pseudomonadati</taxon>
        <taxon>Pseudomonadota</taxon>
        <taxon>Gammaproteobacteria</taxon>
        <taxon>Alteromonadales</taxon>
        <taxon>Alteromonadaceae</taxon>
        <taxon>Glaciecola</taxon>
    </lineage>
</organism>
<comment type="caution">
    <text evidence="8">The sequence shown here is derived from an EMBL/GenBank/DDBJ whole genome shotgun (WGS) entry which is preliminary data.</text>
</comment>
<feature type="transmembrane region" description="Helical" evidence="7">
    <location>
        <begin position="308"/>
        <end position="334"/>
    </location>
</feature>
<accession>A0ABV9LZH9</accession>
<dbReference type="Pfam" id="PF02417">
    <property type="entry name" value="Chromate_transp"/>
    <property type="match status" value="2"/>
</dbReference>
<dbReference type="PANTHER" id="PTHR33567">
    <property type="entry name" value="CHROMATE ION TRANSPORTER (EUROFUNG)"/>
    <property type="match status" value="1"/>
</dbReference>
<feature type="transmembrane region" description="Helical" evidence="7">
    <location>
        <begin position="346"/>
        <end position="363"/>
    </location>
</feature>
<feature type="transmembrane region" description="Helical" evidence="7">
    <location>
        <begin position="76"/>
        <end position="98"/>
    </location>
</feature>
<feature type="transmembrane region" description="Helical" evidence="7">
    <location>
        <begin position="209"/>
        <end position="229"/>
    </location>
</feature>
<evidence type="ECO:0000256" key="5">
    <source>
        <dbReference type="ARBA" id="ARBA00022989"/>
    </source>
</evidence>
<feature type="transmembrane region" description="Helical" evidence="7">
    <location>
        <begin position="6"/>
        <end position="27"/>
    </location>
</feature>
<protein>
    <submittedName>
        <fullName evidence="8">Chromate efflux transporter</fullName>
    </submittedName>
</protein>
<evidence type="ECO:0000256" key="1">
    <source>
        <dbReference type="ARBA" id="ARBA00004651"/>
    </source>
</evidence>
<dbReference type="NCBIfam" id="TIGR00937">
    <property type="entry name" value="2A51"/>
    <property type="match status" value="1"/>
</dbReference>
<dbReference type="InterPro" id="IPR014047">
    <property type="entry name" value="Chr_Tranpt_l_chain"/>
</dbReference>
<proteinExistence type="inferred from homology"/>
<sequence length="412" mass="43264">MHLTIFWTFLKLGCTSFGGPIAHLMYFRTTFVQKLAWLTEQEYASLVALCQSLPGPASSQVGFGIGVKQGGIAGGIVAFLAFTLPSVILLIVFAHYLYLFDSNYGQAALGGLAILAFAVVLQGVLGMGKTFCSSAPTYAISLFTFIAVLLMQSALMQLAVIALGAFVNAVLNALPYKWSGSVSSSPTSTGPEKTSEEHLNPLLTNKPSHGLSVCWVLLFAGLFVALPFISTLANDYYRAGALVFGGGHVVLPLLEQIAVATGSISQADFLAGYGATQAVPGPMFSFAAYLGFLEGGSEQLAKASLDGALASAAIASMFIFLPGFLLVLALLPYWKTLNRYQTFRSALSGANAAVVGLLAAALYDPIFVHAIRSASDLAIAALAFACLMRFKLPVLWVVLGCIAAKMLVAALG</sequence>
<dbReference type="Proteomes" id="UP001595897">
    <property type="component" value="Unassembled WGS sequence"/>
</dbReference>
<evidence type="ECO:0000313" key="8">
    <source>
        <dbReference type="EMBL" id="MFC4701614.1"/>
    </source>
</evidence>
<keyword evidence="9" id="KW-1185">Reference proteome</keyword>
<evidence type="ECO:0000256" key="3">
    <source>
        <dbReference type="ARBA" id="ARBA00022475"/>
    </source>
</evidence>
<keyword evidence="4 7" id="KW-0812">Transmembrane</keyword>
<dbReference type="PANTHER" id="PTHR33567:SF3">
    <property type="entry name" value="CHROMATE ION TRANSPORTER (EUROFUNG)"/>
    <property type="match status" value="1"/>
</dbReference>
<evidence type="ECO:0000256" key="6">
    <source>
        <dbReference type="ARBA" id="ARBA00023136"/>
    </source>
</evidence>
<keyword evidence="5 7" id="KW-1133">Transmembrane helix</keyword>
<comment type="subcellular location">
    <subcellularLocation>
        <location evidence="1">Cell membrane</location>
        <topology evidence="1">Multi-pass membrane protein</topology>
    </subcellularLocation>
</comment>
<gene>
    <name evidence="8" type="primary">chrA</name>
    <name evidence="8" type="ORF">ACFO4O_15775</name>
</gene>
<comment type="similarity">
    <text evidence="2">Belongs to the chromate ion transporter (CHR) (TC 2.A.51) family.</text>
</comment>
<feature type="transmembrane region" description="Helical" evidence="7">
    <location>
        <begin position="104"/>
        <end position="126"/>
    </location>
</feature>
<keyword evidence="6 7" id="KW-0472">Membrane</keyword>
<dbReference type="PIRSF" id="PIRSF004810">
    <property type="entry name" value="ChrA"/>
    <property type="match status" value="1"/>
</dbReference>
<evidence type="ECO:0000256" key="2">
    <source>
        <dbReference type="ARBA" id="ARBA00005262"/>
    </source>
</evidence>
<dbReference type="RefSeq" id="WP_382410261.1">
    <property type="nucleotide sequence ID" value="NZ_JBHSGU010000019.1"/>
</dbReference>
<dbReference type="InterPro" id="IPR003370">
    <property type="entry name" value="Chromate_transpt"/>
</dbReference>
<feature type="transmembrane region" description="Helical" evidence="7">
    <location>
        <begin position="138"/>
        <end position="171"/>
    </location>
</feature>
<feature type="transmembrane region" description="Helical" evidence="7">
    <location>
        <begin position="236"/>
        <end position="254"/>
    </location>
</feature>
<reference evidence="9" key="1">
    <citation type="journal article" date="2019" name="Int. J. Syst. Evol. Microbiol.">
        <title>The Global Catalogue of Microorganisms (GCM) 10K type strain sequencing project: providing services to taxonomists for standard genome sequencing and annotation.</title>
        <authorList>
            <consortium name="The Broad Institute Genomics Platform"/>
            <consortium name="The Broad Institute Genome Sequencing Center for Infectious Disease"/>
            <person name="Wu L."/>
            <person name="Ma J."/>
        </authorList>
    </citation>
    <scope>NUCLEOTIDE SEQUENCE [LARGE SCALE GENOMIC DNA]</scope>
    <source>
        <strain evidence="9">KACC 12507</strain>
    </source>
</reference>
<evidence type="ECO:0000256" key="7">
    <source>
        <dbReference type="SAM" id="Phobius"/>
    </source>
</evidence>
<evidence type="ECO:0000256" key="4">
    <source>
        <dbReference type="ARBA" id="ARBA00022692"/>
    </source>
</evidence>
<evidence type="ECO:0000313" key="9">
    <source>
        <dbReference type="Proteomes" id="UP001595897"/>
    </source>
</evidence>
<keyword evidence="3" id="KW-1003">Cell membrane</keyword>
<dbReference type="EMBL" id="JBHSGU010000019">
    <property type="protein sequence ID" value="MFC4701614.1"/>
    <property type="molecule type" value="Genomic_DNA"/>
</dbReference>